<name>A0A2T4VXW9_9HYPH</name>
<evidence type="ECO:0000313" key="3">
    <source>
        <dbReference type="EMBL" id="PTL86621.1"/>
    </source>
</evidence>
<keyword evidence="1" id="KW-0732">Signal</keyword>
<feature type="chain" id="PRO_5015611906" evidence="1">
    <location>
        <begin position="24"/>
        <end position="276"/>
    </location>
</feature>
<gene>
    <name evidence="3" type="ORF">C4617_02055</name>
</gene>
<dbReference type="GO" id="GO:0009253">
    <property type="term" value="P:peptidoglycan catabolic process"/>
    <property type="evidence" value="ECO:0007669"/>
    <property type="project" value="TreeGrafter"/>
</dbReference>
<evidence type="ECO:0000313" key="4">
    <source>
        <dbReference type="Proteomes" id="UP000240811"/>
    </source>
</evidence>
<dbReference type="PANTHER" id="PTHR30163:SF8">
    <property type="entry name" value="LYTIC MUREIN TRANSGLYCOSYLASE"/>
    <property type="match status" value="1"/>
</dbReference>
<sequence>MTLKKIKLLTLFLIALYPTLSLALCDSSPDKFDRWISDTRKKAIAKGIGSNVLDDVFSNITYSYSTINLDRNQTAFTLSFEDFLKKISASNVIETGKYMKKKHADFLKKVKTNYGVSPGILMALWGLESSFGTKTGEIHTMSALATLAYDCRRSKFFTEQFFIALELVSDGVISADTRGAAHGEIGQFQFIPSNVKRFAIDSDRDGKADLINSHVDAIESAANLLKKNGWKKLQGYQPQEKNFHILRYWNSSAVYRKAIAYIAAHIDEIPLQNGYY</sequence>
<organism evidence="3 4">
    <name type="scientific">Candidatus Liberibacter europaeus</name>
    <dbReference type="NCBI Taxonomy" id="744859"/>
    <lineage>
        <taxon>Bacteria</taxon>
        <taxon>Pseudomonadati</taxon>
        <taxon>Pseudomonadota</taxon>
        <taxon>Alphaproteobacteria</taxon>
        <taxon>Hyphomicrobiales</taxon>
        <taxon>Rhizobiaceae</taxon>
        <taxon>Liberibacter</taxon>
    </lineage>
</organism>
<comment type="caution">
    <text evidence="3">The sequence shown here is derived from an EMBL/GenBank/DDBJ whole genome shotgun (WGS) entry which is preliminary data.</text>
</comment>
<feature type="signal peptide" evidence="1">
    <location>
        <begin position="1"/>
        <end position="23"/>
    </location>
</feature>
<dbReference type="EMBL" id="PSQJ01000002">
    <property type="protein sequence ID" value="PTL86621.1"/>
    <property type="molecule type" value="Genomic_DNA"/>
</dbReference>
<protein>
    <submittedName>
        <fullName evidence="3">Lytic transglycosylase</fullName>
    </submittedName>
</protein>
<dbReference type="Gene3D" id="1.10.8.350">
    <property type="entry name" value="Bacterial muramidase"/>
    <property type="match status" value="1"/>
</dbReference>
<feature type="domain" description="Transglycosylase SLT" evidence="2">
    <location>
        <begin position="31"/>
        <end position="236"/>
    </location>
</feature>
<dbReference type="InterPro" id="IPR023346">
    <property type="entry name" value="Lysozyme-like_dom_sf"/>
</dbReference>
<evidence type="ECO:0000256" key="1">
    <source>
        <dbReference type="SAM" id="SignalP"/>
    </source>
</evidence>
<dbReference type="SUPFAM" id="SSF53955">
    <property type="entry name" value="Lysozyme-like"/>
    <property type="match status" value="1"/>
</dbReference>
<dbReference type="GO" id="GO:0008933">
    <property type="term" value="F:peptidoglycan lytic transglycosylase activity"/>
    <property type="evidence" value="ECO:0007669"/>
    <property type="project" value="TreeGrafter"/>
</dbReference>
<dbReference type="Proteomes" id="UP000240811">
    <property type="component" value="Unassembled WGS sequence"/>
</dbReference>
<dbReference type="CDD" id="cd13399">
    <property type="entry name" value="Slt35-like"/>
    <property type="match status" value="1"/>
</dbReference>
<evidence type="ECO:0000259" key="2">
    <source>
        <dbReference type="Pfam" id="PF13406"/>
    </source>
</evidence>
<dbReference type="InterPro" id="IPR043426">
    <property type="entry name" value="MltB-like"/>
</dbReference>
<dbReference type="Pfam" id="PF13406">
    <property type="entry name" value="SLT_2"/>
    <property type="match status" value="1"/>
</dbReference>
<dbReference type="PANTHER" id="PTHR30163">
    <property type="entry name" value="MEMBRANE-BOUND LYTIC MUREIN TRANSGLYCOSYLASE B"/>
    <property type="match status" value="1"/>
</dbReference>
<dbReference type="AlphaFoldDB" id="A0A2T4VXW9"/>
<reference evidence="4" key="1">
    <citation type="submission" date="2018-02" db="EMBL/GenBank/DDBJ databases">
        <title>Genome sequence of Candidatus Liberibacter europaeus.</title>
        <authorList>
            <person name="Frampton R.A."/>
            <person name="Thompson S.M."/>
            <person name="David C."/>
            <person name="Addison S.M."/>
            <person name="Smith G.R."/>
        </authorList>
    </citation>
    <scope>NUCLEOTIDE SEQUENCE [LARGE SCALE GENOMIC DNA]</scope>
</reference>
<proteinExistence type="predicted"/>
<dbReference type="InterPro" id="IPR031304">
    <property type="entry name" value="SLT_2"/>
</dbReference>
<accession>A0A2T4VXW9</accession>